<protein>
    <submittedName>
        <fullName evidence="2">Uncharacterized protein</fullName>
    </submittedName>
</protein>
<name>A0A7M7QHE5_NASVI</name>
<evidence type="ECO:0000256" key="1">
    <source>
        <dbReference type="SAM" id="MobiDB-lite"/>
    </source>
</evidence>
<reference evidence="2" key="1">
    <citation type="submission" date="2021-01" db="UniProtKB">
        <authorList>
            <consortium name="EnsemblMetazoa"/>
        </authorList>
    </citation>
    <scope>IDENTIFICATION</scope>
</reference>
<feature type="region of interest" description="Disordered" evidence="1">
    <location>
        <begin position="124"/>
        <end position="204"/>
    </location>
</feature>
<proteinExistence type="predicted"/>
<keyword evidence="3" id="KW-1185">Reference proteome</keyword>
<feature type="compositionally biased region" description="Polar residues" evidence="1">
    <location>
        <begin position="145"/>
        <end position="163"/>
    </location>
</feature>
<organism evidence="2 3">
    <name type="scientific">Nasonia vitripennis</name>
    <name type="common">Parasitic wasp</name>
    <dbReference type="NCBI Taxonomy" id="7425"/>
    <lineage>
        <taxon>Eukaryota</taxon>
        <taxon>Metazoa</taxon>
        <taxon>Ecdysozoa</taxon>
        <taxon>Arthropoda</taxon>
        <taxon>Hexapoda</taxon>
        <taxon>Insecta</taxon>
        <taxon>Pterygota</taxon>
        <taxon>Neoptera</taxon>
        <taxon>Endopterygota</taxon>
        <taxon>Hymenoptera</taxon>
        <taxon>Apocrita</taxon>
        <taxon>Proctotrupomorpha</taxon>
        <taxon>Chalcidoidea</taxon>
        <taxon>Pteromalidae</taxon>
        <taxon>Pteromalinae</taxon>
        <taxon>Nasonia</taxon>
    </lineage>
</organism>
<dbReference type="AlphaFoldDB" id="A0A7M7QHE5"/>
<evidence type="ECO:0000313" key="2">
    <source>
        <dbReference type="EnsemblMetazoa" id="XP_031785676"/>
    </source>
</evidence>
<dbReference type="GeneID" id="116417288"/>
<dbReference type="RefSeq" id="XP_031785676.1">
    <property type="nucleotide sequence ID" value="XM_031929816.1"/>
</dbReference>
<feature type="region of interest" description="Disordered" evidence="1">
    <location>
        <begin position="48"/>
        <end position="100"/>
    </location>
</feature>
<feature type="compositionally biased region" description="Low complexity" evidence="1">
    <location>
        <begin position="183"/>
        <end position="204"/>
    </location>
</feature>
<sequence length="218" mass="24787">MSQSILDSLKCRVELENFSDSSLDSIDMADQIRKKRAFVLRTSTSAITSNKSNNRFPESEAPSDTTNIEEMSQNQCKENDNHSSTKNTDDHATDDLSIQNNNITITENNVATHEQDKLITGGHDIESITNDNNDENHNLNKVDSNNEQSPDNNFVGKSNNNHAIENVVDRSRQDNPRPILHPNNVNNRNDNQDRNQQNRLNNQNSISCINNKKFIRRL</sequence>
<dbReference type="KEGG" id="nvi:116417288"/>
<dbReference type="InParanoid" id="A0A7M7QHE5"/>
<evidence type="ECO:0000313" key="3">
    <source>
        <dbReference type="Proteomes" id="UP000002358"/>
    </source>
</evidence>
<feature type="compositionally biased region" description="Polar residues" evidence="1">
    <location>
        <begin position="48"/>
        <end position="76"/>
    </location>
</feature>
<dbReference type="EnsemblMetazoa" id="XM_031929816">
    <property type="protein sequence ID" value="XP_031785676"/>
    <property type="gene ID" value="LOC116417288"/>
</dbReference>
<dbReference type="Proteomes" id="UP000002358">
    <property type="component" value="Chromosome 4"/>
</dbReference>
<accession>A0A7M7QHE5</accession>
<feature type="compositionally biased region" description="Basic and acidic residues" evidence="1">
    <location>
        <begin position="77"/>
        <end position="94"/>
    </location>
</feature>